<feature type="domain" description="Enoyl reductase (ER)" evidence="3">
    <location>
        <begin position="12"/>
        <end position="353"/>
    </location>
</feature>
<dbReference type="InterPro" id="IPR020843">
    <property type="entry name" value="ER"/>
</dbReference>
<dbReference type="InterPro" id="IPR011032">
    <property type="entry name" value="GroES-like_sf"/>
</dbReference>
<dbReference type="InterPro" id="IPR036291">
    <property type="entry name" value="NAD(P)-bd_dom_sf"/>
</dbReference>
<keyword evidence="5" id="KW-1185">Reference proteome</keyword>
<evidence type="ECO:0000313" key="4">
    <source>
        <dbReference type="EMBL" id="KAH7231557.1"/>
    </source>
</evidence>
<evidence type="ECO:0000259" key="3">
    <source>
        <dbReference type="SMART" id="SM00829"/>
    </source>
</evidence>
<dbReference type="AlphaFoldDB" id="A0A9P9G3W9"/>
<evidence type="ECO:0000256" key="1">
    <source>
        <dbReference type="ARBA" id="ARBA00008072"/>
    </source>
</evidence>
<dbReference type="CDD" id="cd08249">
    <property type="entry name" value="enoyl_reductase_like"/>
    <property type="match status" value="1"/>
</dbReference>
<dbReference type="InterPro" id="IPR013154">
    <property type="entry name" value="ADH-like_N"/>
</dbReference>
<dbReference type="SMART" id="SM00829">
    <property type="entry name" value="PKS_ER"/>
    <property type="match status" value="1"/>
</dbReference>
<dbReference type="InterPro" id="IPR047122">
    <property type="entry name" value="Trans-enoyl_RdTase-like"/>
</dbReference>
<dbReference type="Gene3D" id="3.40.50.720">
    <property type="entry name" value="NAD(P)-binding Rossmann-like Domain"/>
    <property type="match status" value="1"/>
</dbReference>
<keyword evidence="2" id="KW-0560">Oxidoreductase</keyword>
<accession>A0A9P9G3W9</accession>
<reference evidence="4" key="1">
    <citation type="journal article" date="2021" name="Nat. Commun.">
        <title>Genetic determinants of endophytism in the Arabidopsis root mycobiome.</title>
        <authorList>
            <person name="Mesny F."/>
            <person name="Miyauchi S."/>
            <person name="Thiergart T."/>
            <person name="Pickel B."/>
            <person name="Atanasova L."/>
            <person name="Karlsson M."/>
            <person name="Huettel B."/>
            <person name="Barry K.W."/>
            <person name="Haridas S."/>
            <person name="Chen C."/>
            <person name="Bauer D."/>
            <person name="Andreopoulos W."/>
            <person name="Pangilinan J."/>
            <person name="LaButti K."/>
            <person name="Riley R."/>
            <person name="Lipzen A."/>
            <person name="Clum A."/>
            <person name="Drula E."/>
            <person name="Henrissat B."/>
            <person name="Kohler A."/>
            <person name="Grigoriev I.V."/>
            <person name="Martin F.M."/>
            <person name="Hacquard S."/>
        </authorList>
    </citation>
    <scope>NUCLEOTIDE SEQUENCE</scope>
    <source>
        <strain evidence="4">FSSC 5 MPI-SDFR-AT-0091</strain>
    </source>
</reference>
<sequence length="359" mass="37653">MAGLPSNSIYLTANGELTVQSVTESYTPEDSECLIRVKYSGVNPCDLNFYHIGLNSFITGFELSGTVEQTGPNSPFLVGDAVCGLAPLIFPMPSSLGTHQDLAIAKSELLYKVPDGLSLKDAGVICVAAHTAADALFNVLGLGFAAAGVTGLDPVGKGLLIWGGASSVGNMAIQMAKAAGFEFIFVTASTKNHATLKRLGATHCFDYKSSTIVEDIQNSQKTLGVKLSMVFDTVGKGAMEHASTAGESTPSLAKRSLSPDRSETRLVCTLPVAADPEYGFCTSYRPSGSHNAMGAPQDPEAPKRVREVMEYLLATADRAVKLPVVTAVTGAEAGIEAIKRVARGDASQEKLVLEHPLQG</sequence>
<dbReference type="EMBL" id="JAGTJS010000032">
    <property type="protein sequence ID" value="KAH7231557.1"/>
    <property type="molecule type" value="Genomic_DNA"/>
</dbReference>
<dbReference type="SUPFAM" id="SSF50129">
    <property type="entry name" value="GroES-like"/>
    <property type="match status" value="1"/>
</dbReference>
<proteinExistence type="inferred from homology"/>
<name>A0A9P9G3W9_FUSSL</name>
<dbReference type="InterPro" id="IPR013149">
    <property type="entry name" value="ADH-like_C"/>
</dbReference>
<dbReference type="Pfam" id="PF00107">
    <property type="entry name" value="ADH_zinc_N"/>
    <property type="match status" value="1"/>
</dbReference>
<dbReference type="Pfam" id="PF08240">
    <property type="entry name" value="ADH_N"/>
    <property type="match status" value="1"/>
</dbReference>
<organism evidence="4 5">
    <name type="scientific">Fusarium solani</name>
    <name type="common">Filamentous fungus</name>
    <dbReference type="NCBI Taxonomy" id="169388"/>
    <lineage>
        <taxon>Eukaryota</taxon>
        <taxon>Fungi</taxon>
        <taxon>Dikarya</taxon>
        <taxon>Ascomycota</taxon>
        <taxon>Pezizomycotina</taxon>
        <taxon>Sordariomycetes</taxon>
        <taxon>Hypocreomycetidae</taxon>
        <taxon>Hypocreales</taxon>
        <taxon>Nectriaceae</taxon>
        <taxon>Fusarium</taxon>
        <taxon>Fusarium solani species complex</taxon>
    </lineage>
</organism>
<dbReference type="PANTHER" id="PTHR45348">
    <property type="entry name" value="HYPOTHETICAL OXIDOREDUCTASE (EUROFUNG)"/>
    <property type="match status" value="1"/>
</dbReference>
<comment type="caution">
    <text evidence="4">The sequence shown here is derived from an EMBL/GenBank/DDBJ whole genome shotgun (WGS) entry which is preliminary data.</text>
</comment>
<dbReference type="PANTHER" id="PTHR45348:SF7">
    <property type="entry name" value="ZINC BINDING OXIDOREDUCTASE, PUTATIVE-RELATED"/>
    <property type="match status" value="1"/>
</dbReference>
<comment type="similarity">
    <text evidence="1">Belongs to the zinc-containing alcohol dehydrogenase family.</text>
</comment>
<dbReference type="OrthoDB" id="10257049at2759"/>
<evidence type="ECO:0000313" key="5">
    <source>
        <dbReference type="Proteomes" id="UP000736672"/>
    </source>
</evidence>
<evidence type="ECO:0000256" key="2">
    <source>
        <dbReference type="ARBA" id="ARBA00023002"/>
    </source>
</evidence>
<dbReference type="Proteomes" id="UP000736672">
    <property type="component" value="Unassembled WGS sequence"/>
</dbReference>
<dbReference type="Gene3D" id="3.90.180.10">
    <property type="entry name" value="Medium-chain alcohol dehydrogenases, catalytic domain"/>
    <property type="match status" value="1"/>
</dbReference>
<dbReference type="GO" id="GO:0016651">
    <property type="term" value="F:oxidoreductase activity, acting on NAD(P)H"/>
    <property type="evidence" value="ECO:0007669"/>
    <property type="project" value="InterPro"/>
</dbReference>
<gene>
    <name evidence="4" type="ORF">B0J15DRAFT_574946</name>
</gene>
<protein>
    <submittedName>
        <fullName evidence="4">Chaperonin 10-like protein</fullName>
    </submittedName>
</protein>
<dbReference type="SUPFAM" id="SSF51735">
    <property type="entry name" value="NAD(P)-binding Rossmann-fold domains"/>
    <property type="match status" value="1"/>
</dbReference>